<feature type="compositionally biased region" description="Pro residues" evidence="1">
    <location>
        <begin position="8"/>
        <end position="18"/>
    </location>
</feature>
<reference evidence="2" key="1">
    <citation type="submission" date="2023-06" db="EMBL/GenBank/DDBJ databases">
        <title>Genome-scale phylogeny and comparative genomics of the fungal order Sordariales.</title>
        <authorList>
            <consortium name="Lawrence Berkeley National Laboratory"/>
            <person name="Hensen N."/>
            <person name="Bonometti L."/>
            <person name="Westerberg I."/>
            <person name="Brannstrom I.O."/>
            <person name="Guillou S."/>
            <person name="Cros-Aarteil S."/>
            <person name="Calhoun S."/>
            <person name="Haridas S."/>
            <person name="Kuo A."/>
            <person name="Mondo S."/>
            <person name="Pangilinan J."/>
            <person name="Riley R."/>
            <person name="Labutti K."/>
            <person name="Andreopoulos B."/>
            <person name="Lipzen A."/>
            <person name="Chen C."/>
            <person name="Yanf M."/>
            <person name="Daum C."/>
            <person name="Ng V."/>
            <person name="Clum A."/>
            <person name="Steindorff A."/>
            <person name="Ohm R."/>
            <person name="Martin F."/>
            <person name="Silar P."/>
            <person name="Natvig D."/>
            <person name="Lalanne C."/>
            <person name="Gautier V."/>
            <person name="Ament-Velasquez S.L."/>
            <person name="Kruys A."/>
            <person name="Hutchinson M.I."/>
            <person name="Powell A.J."/>
            <person name="Barry K."/>
            <person name="Miller A.N."/>
            <person name="Grigoriev I.V."/>
            <person name="Debuchy R."/>
            <person name="Gladieux P."/>
            <person name="Thoren M.H."/>
            <person name="Johannesson H."/>
        </authorList>
    </citation>
    <scope>NUCLEOTIDE SEQUENCE</scope>
    <source>
        <strain evidence="2">PSN4</strain>
    </source>
</reference>
<dbReference type="PANTHER" id="PTHR33321:SF12">
    <property type="entry name" value="PLANT BASIC SECRETORY PROTEIN (BSP) FAMILY PROTEIN"/>
    <property type="match status" value="1"/>
</dbReference>
<dbReference type="InterPro" id="IPR007541">
    <property type="entry name" value="Uncharacterised_BSP"/>
</dbReference>
<dbReference type="PANTHER" id="PTHR33321">
    <property type="match status" value="1"/>
</dbReference>
<dbReference type="EMBL" id="MU839828">
    <property type="protein sequence ID" value="KAK1759266.1"/>
    <property type="molecule type" value="Genomic_DNA"/>
</dbReference>
<evidence type="ECO:0000313" key="3">
    <source>
        <dbReference type="Proteomes" id="UP001239445"/>
    </source>
</evidence>
<protein>
    <submittedName>
        <fullName evidence="2">Peptidase of plants and bacteria-domain-containing protein</fullName>
    </submittedName>
</protein>
<dbReference type="Pfam" id="PF04450">
    <property type="entry name" value="BSP"/>
    <property type="match status" value="1"/>
</dbReference>
<sequence>MTIHPKPTASPTPSPIPNQAPLADRTTGASGSEKPHKPAPFEQPKLRLELRDITHPATSKFLNAVDITAIFPTAVSKVQRLLYQSPSDPSTNVPPTRSVTLVLRDMDGVAYTTGLDLDYDHKEIHFSLDYIDRISPPSRLAAEITGVLTHELVHCYQWRALGTCPGGLIEGIADWVRLNCDLSPPHWKRDLDGDWDRGYQHTAYFLQYLETRFGEGTVRRINEKLRLCEYEAKPFWTELLGRPVEQLYGDYTAAEGKGESQNHMVDDSTQT</sequence>
<keyword evidence="3" id="KW-1185">Reference proteome</keyword>
<evidence type="ECO:0000313" key="2">
    <source>
        <dbReference type="EMBL" id="KAK1759266.1"/>
    </source>
</evidence>
<gene>
    <name evidence="2" type="ORF">QBC47DRAFT_371440</name>
</gene>
<accession>A0AAJ0F8N1</accession>
<name>A0AAJ0F8N1_9PEZI</name>
<dbReference type="Proteomes" id="UP001239445">
    <property type="component" value="Unassembled WGS sequence"/>
</dbReference>
<organism evidence="2 3">
    <name type="scientific">Echria macrotheca</name>
    <dbReference type="NCBI Taxonomy" id="438768"/>
    <lineage>
        <taxon>Eukaryota</taxon>
        <taxon>Fungi</taxon>
        <taxon>Dikarya</taxon>
        <taxon>Ascomycota</taxon>
        <taxon>Pezizomycotina</taxon>
        <taxon>Sordariomycetes</taxon>
        <taxon>Sordariomycetidae</taxon>
        <taxon>Sordariales</taxon>
        <taxon>Schizotheciaceae</taxon>
        <taxon>Echria</taxon>
    </lineage>
</organism>
<comment type="caution">
    <text evidence="2">The sequence shown here is derived from an EMBL/GenBank/DDBJ whole genome shotgun (WGS) entry which is preliminary data.</text>
</comment>
<feature type="region of interest" description="Disordered" evidence="1">
    <location>
        <begin position="1"/>
        <end position="45"/>
    </location>
</feature>
<proteinExistence type="predicted"/>
<evidence type="ECO:0000256" key="1">
    <source>
        <dbReference type="SAM" id="MobiDB-lite"/>
    </source>
</evidence>
<dbReference type="AlphaFoldDB" id="A0AAJ0F8N1"/>